<dbReference type="Proteomes" id="UP000545761">
    <property type="component" value="Unassembled WGS sequence"/>
</dbReference>
<dbReference type="PROSITE" id="PS00181">
    <property type="entry name" value="GLNA_ATP"/>
    <property type="match status" value="1"/>
</dbReference>
<dbReference type="RefSeq" id="WP_181662484.1">
    <property type="nucleotide sequence ID" value="NZ_JACEHE010000049.1"/>
</dbReference>
<evidence type="ECO:0000256" key="1">
    <source>
        <dbReference type="ARBA" id="ARBA00001946"/>
    </source>
</evidence>
<dbReference type="InterPro" id="IPR008146">
    <property type="entry name" value="Gln_synth_cat_dom"/>
</dbReference>
<evidence type="ECO:0000256" key="2">
    <source>
        <dbReference type="ARBA" id="ARBA00009897"/>
    </source>
</evidence>
<dbReference type="GO" id="GO:0006542">
    <property type="term" value="P:glutamine biosynthetic process"/>
    <property type="evidence" value="ECO:0007669"/>
    <property type="project" value="InterPro"/>
</dbReference>
<dbReference type="Pfam" id="PF00120">
    <property type="entry name" value="Gln-synt_C"/>
    <property type="match status" value="1"/>
</dbReference>
<keyword evidence="3 12" id="KW-0436">Ligase</keyword>
<name>A0A7W0DUL8_9ACTN</name>
<dbReference type="SUPFAM" id="SSF55931">
    <property type="entry name" value="Glutamine synthetase/guanido kinase"/>
    <property type="match status" value="1"/>
</dbReference>
<evidence type="ECO:0000256" key="9">
    <source>
        <dbReference type="SAM" id="MobiDB-lite"/>
    </source>
</evidence>
<dbReference type="PROSITE" id="PS51987">
    <property type="entry name" value="GS_CATALYTIC"/>
    <property type="match status" value="1"/>
</dbReference>
<dbReference type="InterPro" id="IPR036651">
    <property type="entry name" value="Gln_synt_N_sf"/>
</dbReference>
<comment type="caution">
    <text evidence="12">The sequence shown here is derived from an EMBL/GenBank/DDBJ whole genome shotgun (WGS) entry which is preliminary data.</text>
</comment>
<evidence type="ECO:0000256" key="3">
    <source>
        <dbReference type="ARBA" id="ARBA00022598"/>
    </source>
</evidence>
<dbReference type="NCBIfam" id="TIGR03105">
    <property type="entry name" value="gln_synth_III"/>
    <property type="match status" value="1"/>
</dbReference>
<evidence type="ECO:0000256" key="8">
    <source>
        <dbReference type="RuleBase" id="RU000384"/>
    </source>
</evidence>
<dbReference type="PANTHER" id="PTHR43785">
    <property type="entry name" value="GAMMA-GLUTAMYLPUTRESCINE SYNTHETASE"/>
    <property type="match status" value="1"/>
</dbReference>
<dbReference type="AlphaFoldDB" id="A0A7W0DUL8"/>
<dbReference type="PANTHER" id="PTHR43785:SF14">
    <property type="entry name" value="GLUTAMINE SYNTHETASE"/>
    <property type="match status" value="1"/>
</dbReference>
<feature type="region of interest" description="Disordered" evidence="9">
    <location>
        <begin position="1"/>
        <end position="20"/>
    </location>
</feature>
<dbReference type="EMBL" id="JACEHE010000049">
    <property type="protein sequence ID" value="MBA2951571.1"/>
    <property type="molecule type" value="Genomic_DNA"/>
</dbReference>
<evidence type="ECO:0000256" key="7">
    <source>
        <dbReference type="PROSITE-ProRule" id="PRU01330"/>
    </source>
</evidence>
<organism evidence="12 13">
    <name type="scientific">Streptomyces himalayensis subsp. himalayensis</name>
    <dbReference type="NCBI Taxonomy" id="2756131"/>
    <lineage>
        <taxon>Bacteria</taxon>
        <taxon>Bacillati</taxon>
        <taxon>Actinomycetota</taxon>
        <taxon>Actinomycetes</taxon>
        <taxon>Kitasatosporales</taxon>
        <taxon>Streptomycetaceae</taxon>
        <taxon>Streptomyces</taxon>
        <taxon>Streptomyces himalayensis</taxon>
    </lineage>
</organism>
<dbReference type="Gene3D" id="3.30.590.10">
    <property type="entry name" value="Glutamine synthetase/guanido kinase, catalytic domain"/>
    <property type="match status" value="1"/>
</dbReference>
<reference evidence="12 13" key="1">
    <citation type="submission" date="2020-07" db="EMBL/GenBank/DDBJ databases">
        <title>Streptomyces isolated from Indian soil.</title>
        <authorList>
            <person name="Mandal S."/>
            <person name="Maiti P.K."/>
        </authorList>
    </citation>
    <scope>NUCLEOTIDE SEQUENCE [LARGE SCALE GENOMIC DNA]</scope>
    <source>
        <strain evidence="12 13">PSKA28</strain>
    </source>
</reference>
<comment type="cofactor">
    <cofactor evidence="1">
        <name>Mg(2+)</name>
        <dbReference type="ChEBI" id="CHEBI:18420"/>
    </cofactor>
</comment>
<dbReference type="InterPro" id="IPR027303">
    <property type="entry name" value="Gln_synth_gly_rich_site"/>
</dbReference>
<proteinExistence type="inferred from homology"/>
<dbReference type="InterPro" id="IPR017536">
    <property type="entry name" value="Glutamine_synthetase_typeIII"/>
</dbReference>
<dbReference type="PROSITE" id="PS51986">
    <property type="entry name" value="GS_BETA_GRASP"/>
    <property type="match status" value="1"/>
</dbReference>
<keyword evidence="5" id="KW-0067">ATP-binding</keyword>
<dbReference type="Gene3D" id="3.10.20.70">
    <property type="entry name" value="Glutamine synthetase, N-terminal domain"/>
    <property type="match status" value="1"/>
</dbReference>
<gene>
    <name evidence="12" type="primary">glnT</name>
    <name evidence="12" type="ORF">H1D24_38930</name>
</gene>
<dbReference type="SMART" id="SM01230">
    <property type="entry name" value="Gln-synt_C"/>
    <property type="match status" value="1"/>
</dbReference>
<evidence type="ECO:0000256" key="5">
    <source>
        <dbReference type="ARBA" id="ARBA00022840"/>
    </source>
</evidence>
<dbReference type="EC" id="6.3.1.2" evidence="12"/>
<dbReference type="GO" id="GO:0005524">
    <property type="term" value="F:ATP binding"/>
    <property type="evidence" value="ECO:0007669"/>
    <property type="project" value="UniProtKB-KW"/>
</dbReference>
<evidence type="ECO:0000256" key="4">
    <source>
        <dbReference type="ARBA" id="ARBA00022741"/>
    </source>
</evidence>
<evidence type="ECO:0000313" key="12">
    <source>
        <dbReference type="EMBL" id="MBA2951571.1"/>
    </source>
</evidence>
<protein>
    <submittedName>
        <fullName evidence="12">Type III glutamate--ammonia ligase</fullName>
        <ecNumber evidence="12">6.3.1.2</ecNumber>
    </submittedName>
</protein>
<dbReference type="InterPro" id="IPR014746">
    <property type="entry name" value="Gln_synth/guanido_kin_cat_dom"/>
</dbReference>
<feature type="domain" description="GS beta-grasp" evidence="10">
    <location>
        <begin position="28"/>
        <end position="112"/>
    </location>
</feature>
<keyword evidence="6" id="KW-0460">Magnesium</keyword>
<dbReference type="InterPro" id="IPR008147">
    <property type="entry name" value="Gln_synt_N"/>
</dbReference>
<dbReference type="SUPFAM" id="SSF54368">
    <property type="entry name" value="Glutamine synthetase, N-terminal domain"/>
    <property type="match status" value="1"/>
</dbReference>
<comment type="similarity">
    <text evidence="2 7 8">Belongs to the glutamine synthetase family.</text>
</comment>
<accession>A0A7W0DUL8</accession>
<evidence type="ECO:0000259" key="10">
    <source>
        <dbReference type="PROSITE" id="PS51986"/>
    </source>
</evidence>
<evidence type="ECO:0000259" key="11">
    <source>
        <dbReference type="PROSITE" id="PS51987"/>
    </source>
</evidence>
<evidence type="ECO:0000256" key="6">
    <source>
        <dbReference type="ARBA" id="ARBA00022842"/>
    </source>
</evidence>
<dbReference type="GO" id="GO:0004356">
    <property type="term" value="F:glutamine synthetase activity"/>
    <property type="evidence" value="ECO:0007669"/>
    <property type="project" value="UniProtKB-EC"/>
</dbReference>
<sequence length="453" mass="48317">MTVDVSTPPAEAAQDEAPSDLATRARADGVKFLLALFVDLTGKPCAKLVPVEAADELQYEGVGFAGYAAGAMGQQPSDPDLIALPDLASYTPLPWVREGLALVHCDPHVEGKPWPYAPRVILKTLLERARAQQLELFAGAEVEYFLVSRDADGRIAPADTKDTSAQPCYDARGLTRMYEHLTAVSTAMNALGWANYANDHEDGNGQFEQNFAYADALTTADRVITARYLISVLAEQRGMTATFMPKPFSDRTGSGMHLHLSLWRDGAALFPDGADERALGLSEVAYSFLAGILEHAPGLQAVLAPTVNSYKRTGAVSTRSGATWSPRHASYGGNDRTHFIRVPDGNRIEMRGGDGSANPYLALAAALAAGLDGIERGLDPGAPGADDGTKRPELPLTLLHAVDALAADPVVGGALDAAGPGVCDYFAGLKREEFFAWHSTVGSWEVDRYLTAF</sequence>
<keyword evidence="4" id="KW-0547">Nucleotide-binding</keyword>
<evidence type="ECO:0000313" key="13">
    <source>
        <dbReference type="Proteomes" id="UP000545761"/>
    </source>
</evidence>
<feature type="domain" description="GS catalytic" evidence="11">
    <location>
        <begin position="118"/>
        <end position="453"/>
    </location>
</feature>